<keyword evidence="2" id="KW-1185">Reference proteome</keyword>
<dbReference type="Proteomes" id="UP000095283">
    <property type="component" value="Unplaced"/>
</dbReference>
<reference evidence="3" key="1">
    <citation type="submission" date="2016-11" db="UniProtKB">
        <authorList>
            <consortium name="WormBaseParasite"/>
        </authorList>
    </citation>
    <scope>IDENTIFICATION</scope>
</reference>
<keyword evidence="1" id="KW-0472">Membrane</keyword>
<keyword evidence="1" id="KW-0812">Transmembrane</keyword>
<feature type="transmembrane region" description="Helical" evidence="1">
    <location>
        <begin position="83"/>
        <end position="103"/>
    </location>
</feature>
<keyword evidence="1" id="KW-1133">Transmembrane helix</keyword>
<protein>
    <submittedName>
        <fullName evidence="3">Transmembrane protein</fullName>
    </submittedName>
</protein>
<evidence type="ECO:0000313" key="3">
    <source>
        <dbReference type="WBParaSite" id="Hba_04678"/>
    </source>
</evidence>
<organism evidence="2 3">
    <name type="scientific">Heterorhabditis bacteriophora</name>
    <name type="common">Entomopathogenic nematode worm</name>
    <dbReference type="NCBI Taxonomy" id="37862"/>
    <lineage>
        <taxon>Eukaryota</taxon>
        <taxon>Metazoa</taxon>
        <taxon>Ecdysozoa</taxon>
        <taxon>Nematoda</taxon>
        <taxon>Chromadorea</taxon>
        <taxon>Rhabditida</taxon>
        <taxon>Rhabditina</taxon>
        <taxon>Rhabditomorpha</taxon>
        <taxon>Strongyloidea</taxon>
        <taxon>Heterorhabditidae</taxon>
        <taxon>Heterorhabditis</taxon>
    </lineage>
</organism>
<dbReference type="AlphaFoldDB" id="A0A1I7WI44"/>
<feature type="transmembrane region" description="Helical" evidence="1">
    <location>
        <begin position="124"/>
        <end position="147"/>
    </location>
</feature>
<dbReference type="WBParaSite" id="Hba_04678">
    <property type="protein sequence ID" value="Hba_04678"/>
    <property type="gene ID" value="Hba_04678"/>
</dbReference>
<feature type="transmembrane region" description="Helical" evidence="1">
    <location>
        <begin position="180"/>
        <end position="196"/>
    </location>
</feature>
<name>A0A1I7WI44_HETBA</name>
<feature type="transmembrane region" description="Helical" evidence="1">
    <location>
        <begin position="56"/>
        <end position="77"/>
    </location>
</feature>
<proteinExistence type="predicted"/>
<accession>A0A1I7WI44</accession>
<evidence type="ECO:0000313" key="2">
    <source>
        <dbReference type="Proteomes" id="UP000095283"/>
    </source>
</evidence>
<evidence type="ECO:0000256" key="1">
    <source>
        <dbReference type="SAM" id="Phobius"/>
    </source>
</evidence>
<sequence length="232" mass="26190">MQRTKDILPKHMIGLLRQVSDQGKVVLITLITSLFTIMPVGKVLFFYSFQGSLSCFMHISVCFGAAMGAILSLDFMLGGVQTWGILLALPAVLGVFILLINNQNIDKNSQLKTKQVESSGRRPLLLKTLTLCLIADCLLLIFSLLSSNQDEQWASWGTILLLYNFITLNTEIYSSTDTSGTYFFSIIFIIVLWYFLPETRFNYKEDPLEIRILHDLGPLTYGAIDLEDINQF</sequence>
<feature type="transmembrane region" description="Helical" evidence="1">
    <location>
        <begin position="25"/>
        <end position="49"/>
    </location>
</feature>